<reference evidence="1 2" key="1">
    <citation type="submission" date="2022-12" db="EMBL/GenBank/DDBJ databases">
        <authorList>
            <person name="Muema E."/>
        </authorList>
    </citation>
    <scope>NUCLEOTIDE SEQUENCE [LARGE SCALE GENOMIC DNA]</scope>
    <source>
        <strain evidence="2">1330</strain>
    </source>
</reference>
<protein>
    <submittedName>
        <fullName evidence="1">Uncharacterized protein</fullName>
    </submittedName>
</protein>
<organism evidence="1 2">
    <name type="scientific">Mesorhizobium argentiipisi</name>
    <dbReference type="NCBI Taxonomy" id="3015175"/>
    <lineage>
        <taxon>Bacteria</taxon>
        <taxon>Pseudomonadati</taxon>
        <taxon>Pseudomonadota</taxon>
        <taxon>Alphaproteobacteria</taxon>
        <taxon>Hyphomicrobiales</taxon>
        <taxon>Phyllobacteriaceae</taxon>
        <taxon>Mesorhizobium</taxon>
    </lineage>
</organism>
<dbReference type="RefSeq" id="WP_337091747.1">
    <property type="nucleotide sequence ID" value="NZ_JAPYKO010000002.1"/>
</dbReference>
<dbReference type="EMBL" id="JAPYKO010000002">
    <property type="protein sequence ID" value="MEI9401442.1"/>
    <property type="molecule type" value="Genomic_DNA"/>
</dbReference>
<accession>A0ABU8K738</accession>
<sequence>MTFPVKDDDDAAAQQQVALRSFYKVAAGSCALVIETVADTCEIAGMSTNLNARDRNIGGYGGSQLTVSGQITMKVKFKASLGKTAP</sequence>
<proteinExistence type="predicted"/>
<evidence type="ECO:0000313" key="1">
    <source>
        <dbReference type="EMBL" id="MEI9401442.1"/>
    </source>
</evidence>
<dbReference type="Proteomes" id="UP001366503">
    <property type="component" value="Unassembled WGS sequence"/>
</dbReference>
<keyword evidence="2" id="KW-1185">Reference proteome</keyword>
<gene>
    <name evidence="1" type="ORF">O7A05_04445</name>
</gene>
<evidence type="ECO:0000313" key="2">
    <source>
        <dbReference type="Proteomes" id="UP001366503"/>
    </source>
</evidence>
<comment type="caution">
    <text evidence="1">The sequence shown here is derived from an EMBL/GenBank/DDBJ whole genome shotgun (WGS) entry which is preliminary data.</text>
</comment>
<name>A0ABU8K738_9HYPH</name>